<keyword evidence="3" id="KW-1185">Reference proteome</keyword>
<gene>
    <name evidence="2" type="ORF">ACFFRI_00680</name>
</gene>
<name>A0ABV5K465_9ACTN</name>
<organism evidence="2 3">
    <name type="scientific">Nocardioides plantarum</name>
    <dbReference type="NCBI Taxonomy" id="29299"/>
    <lineage>
        <taxon>Bacteria</taxon>
        <taxon>Bacillati</taxon>
        <taxon>Actinomycetota</taxon>
        <taxon>Actinomycetes</taxon>
        <taxon>Propionibacteriales</taxon>
        <taxon>Nocardioidaceae</taxon>
        <taxon>Nocardioides</taxon>
    </lineage>
</organism>
<accession>A0ABV5K465</accession>
<reference evidence="2 3" key="1">
    <citation type="submission" date="2024-09" db="EMBL/GenBank/DDBJ databases">
        <authorList>
            <person name="Sun Q."/>
            <person name="Mori K."/>
        </authorList>
    </citation>
    <scope>NUCLEOTIDE SEQUENCE [LARGE SCALE GENOMIC DNA]</scope>
    <source>
        <strain evidence="2 3">JCM 9626</strain>
    </source>
</reference>
<proteinExistence type="predicted"/>
<dbReference type="RefSeq" id="WP_170215311.1">
    <property type="nucleotide sequence ID" value="NZ_JBHMDG010000001.1"/>
</dbReference>
<dbReference type="Proteomes" id="UP001589750">
    <property type="component" value="Unassembled WGS sequence"/>
</dbReference>
<dbReference type="EMBL" id="JBHMDG010000001">
    <property type="protein sequence ID" value="MFB9311542.1"/>
    <property type="molecule type" value="Genomic_DNA"/>
</dbReference>
<protein>
    <submittedName>
        <fullName evidence="2">Uncharacterized protein</fullName>
    </submittedName>
</protein>
<evidence type="ECO:0000313" key="2">
    <source>
        <dbReference type="EMBL" id="MFB9311542.1"/>
    </source>
</evidence>
<evidence type="ECO:0000256" key="1">
    <source>
        <dbReference type="SAM" id="MobiDB-lite"/>
    </source>
</evidence>
<sequence length="46" mass="5482">MYDRLTVQTEVAYKRERLARSASTKKSRGDRTRIPFLGDQVNRRVR</sequence>
<feature type="region of interest" description="Disordered" evidence="1">
    <location>
        <begin position="19"/>
        <end position="46"/>
    </location>
</feature>
<comment type="caution">
    <text evidence="2">The sequence shown here is derived from an EMBL/GenBank/DDBJ whole genome shotgun (WGS) entry which is preliminary data.</text>
</comment>
<evidence type="ECO:0000313" key="3">
    <source>
        <dbReference type="Proteomes" id="UP001589750"/>
    </source>
</evidence>